<dbReference type="InterPro" id="IPR024975">
    <property type="entry name" value="NOV_C"/>
</dbReference>
<dbReference type="Proteomes" id="UP000309893">
    <property type="component" value="Unassembled WGS sequence"/>
</dbReference>
<gene>
    <name evidence="2" type="ORF">E5344_03535</name>
</gene>
<comment type="caution">
    <text evidence="2">The sequence shown here is derived from an EMBL/GenBank/DDBJ whole genome shotgun (WGS) entry which is preliminary data.</text>
</comment>
<sequence length="183" mass="20044">MTKFPATLVARLFPREARPRLEGDNEPHKTQPSGGQIYLRDSVLRGVIEAYAVDRAVAYYVAQGADEIEVVGKPYDLKVMINGSELHVEVKGSMGDGMRSVNLTQGEVDRAYRWTHTDLLLVGGIRVGQSSGSFSASEGSVRAWRGCKPSQNDLRPAHLRYALPHDEPVARQTGGDARAILDV</sequence>
<protein>
    <submittedName>
        <fullName evidence="2">DUF3883 domain-containing protein</fullName>
    </submittedName>
</protein>
<evidence type="ECO:0000313" key="3">
    <source>
        <dbReference type="Proteomes" id="UP000309893"/>
    </source>
</evidence>
<reference evidence="2 3" key="1">
    <citation type="submission" date="2019-04" db="EMBL/GenBank/DDBJ databases">
        <title>Microbes associate with the intestines of laboratory mice.</title>
        <authorList>
            <person name="Navarre W."/>
            <person name="Wong E."/>
            <person name="Huang K."/>
            <person name="Tropini C."/>
            <person name="Ng K."/>
            <person name="Yu B."/>
        </authorList>
    </citation>
    <scope>NUCLEOTIDE SEQUENCE [LARGE SCALE GENOMIC DNA]</scope>
    <source>
        <strain evidence="2 3">NM46_B2-13</strain>
    </source>
</reference>
<proteinExistence type="predicted"/>
<name>A0A4S2DDM4_9MICO</name>
<dbReference type="OrthoDB" id="4379767at2"/>
<dbReference type="EMBL" id="SRYO01000001">
    <property type="protein sequence ID" value="TGY39725.1"/>
    <property type="molecule type" value="Genomic_DNA"/>
</dbReference>
<accession>A0A4S2DDM4</accession>
<dbReference type="AlphaFoldDB" id="A0A4S2DDM4"/>
<evidence type="ECO:0000259" key="1">
    <source>
        <dbReference type="Pfam" id="PF13020"/>
    </source>
</evidence>
<evidence type="ECO:0000313" key="2">
    <source>
        <dbReference type="EMBL" id="TGY39725.1"/>
    </source>
</evidence>
<feature type="domain" description="Protein NO VEIN C-terminal" evidence="1">
    <location>
        <begin position="49"/>
        <end position="111"/>
    </location>
</feature>
<organism evidence="2 3">
    <name type="scientific">Microbacterium laevaniformans</name>
    <dbReference type="NCBI Taxonomy" id="36807"/>
    <lineage>
        <taxon>Bacteria</taxon>
        <taxon>Bacillati</taxon>
        <taxon>Actinomycetota</taxon>
        <taxon>Actinomycetes</taxon>
        <taxon>Micrococcales</taxon>
        <taxon>Microbacteriaceae</taxon>
        <taxon>Microbacterium</taxon>
    </lineage>
</organism>
<dbReference type="Pfam" id="PF13020">
    <property type="entry name" value="NOV_C"/>
    <property type="match status" value="1"/>
</dbReference>